<sequence length="74" mass="8155">MPPSLAHCAISSRLADEIMLADRLHWFGTVAALSATESSDLRQNDENNTWAKRGRHDYESTAHCGDSADGLRAR</sequence>
<proteinExistence type="predicted"/>
<name>A0A6A2SAT9_BIFLN</name>
<organism evidence="2 3">
    <name type="scientific">Bifidobacterium longum</name>
    <dbReference type="NCBI Taxonomy" id="216816"/>
    <lineage>
        <taxon>Bacteria</taxon>
        <taxon>Bacillati</taxon>
        <taxon>Actinomycetota</taxon>
        <taxon>Actinomycetes</taxon>
        <taxon>Bifidobacteriales</taxon>
        <taxon>Bifidobacteriaceae</taxon>
        <taxon>Bifidobacterium</taxon>
    </lineage>
</organism>
<reference evidence="3 4" key="1">
    <citation type="journal article" date="2019" name="Nat. Med.">
        <title>A library of human gut bacterial isolates paired with longitudinal multiomics data enables mechanistic microbiome research.</title>
        <authorList>
            <person name="Poyet M."/>
            <person name="Groussin M."/>
            <person name="Gibbons S.M."/>
            <person name="Avila-Pacheco J."/>
            <person name="Jiang X."/>
            <person name="Kearney S.M."/>
            <person name="Perrotta A.R."/>
            <person name="Berdy B."/>
            <person name="Zhao S."/>
            <person name="Lieberman T.D."/>
            <person name="Swanson P.K."/>
            <person name="Smith M."/>
            <person name="Roesemann S."/>
            <person name="Alexander J.E."/>
            <person name="Rich S.A."/>
            <person name="Livny J."/>
            <person name="Vlamakis H."/>
            <person name="Clish C."/>
            <person name="Bullock K."/>
            <person name="Deik A."/>
            <person name="Scott J."/>
            <person name="Pierce K.A."/>
            <person name="Xavier R.J."/>
            <person name="Alm E.J."/>
        </authorList>
    </citation>
    <scope>NUCLEOTIDE SEQUENCE [LARGE SCALE GENOMIC DNA]</scope>
    <source>
        <strain evidence="2 3">BIOML-A166</strain>
        <strain evidence="1 4">BIOML-A320</strain>
    </source>
</reference>
<protein>
    <submittedName>
        <fullName evidence="2">Uncharacterized protein</fullName>
    </submittedName>
</protein>
<dbReference type="EMBL" id="WEAY01000018">
    <property type="protein sequence ID" value="KAB6836873.1"/>
    <property type="molecule type" value="Genomic_DNA"/>
</dbReference>
<evidence type="ECO:0000313" key="3">
    <source>
        <dbReference type="Proteomes" id="UP000461165"/>
    </source>
</evidence>
<dbReference type="AlphaFoldDB" id="A0A6A2SAT9"/>
<evidence type="ECO:0000313" key="4">
    <source>
        <dbReference type="Proteomes" id="UP000478746"/>
    </source>
</evidence>
<comment type="caution">
    <text evidence="2">The sequence shown here is derived from an EMBL/GenBank/DDBJ whole genome shotgun (WGS) entry which is preliminary data.</text>
</comment>
<accession>A0A6A2SAT9</accession>
<dbReference type="EMBL" id="WDVF01000018">
    <property type="protein sequence ID" value="KAB7133562.1"/>
    <property type="molecule type" value="Genomic_DNA"/>
</dbReference>
<dbReference type="Proteomes" id="UP000461165">
    <property type="component" value="Unassembled WGS sequence"/>
</dbReference>
<evidence type="ECO:0000313" key="2">
    <source>
        <dbReference type="EMBL" id="KAB7133562.1"/>
    </source>
</evidence>
<dbReference type="Proteomes" id="UP000478746">
    <property type="component" value="Unassembled WGS sequence"/>
</dbReference>
<evidence type="ECO:0000313" key="1">
    <source>
        <dbReference type="EMBL" id="KAB6836873.1"/>
    </source>
</evidence>
<gene>
    <name evidence="2" type="ORF">GBC97_09115</name>
    <name evidence="1" type="ORF">GBK08_09210</name>
</gene>